<accession>A0A0F9IAZ2</accession>
<proteinExistence type="predicted"/>
<evidence type="ECO:0000313" key="1">
    <source>
        <dbReference type="EMBL" id="KKM24771.1"/>
    </source>
</evidence>
<sequence length="67" mass="7740">MRNKNMQAMETILLLLTLGLARIEKSKTEDFAEFCFQGLRYPCTDRNWQKLVELLGMSKILSVIAMS</sequence>
<reference evidence="1" key="1">
    <citation type="journal article" date="2015" name="Nature">
        <title>Complex archaea that bridge the gap between prokaryotes and eukaryotes.</title>
        <authorList>
            <person name="Spang A."/>
            <person name="Saw J.H."/>
            <person name="Jorgensen S.L."/>
            <person name="Zaremba-Niedzwiedzka K."/>
            <person name="Martijn J."/>
            <person name="Lind A.E."/>
            <person name="van Eijk R."/>
            <person name="Schleper C."/>
            <person name="Guy L."/>
            <person name="Ettema T.J."/>
        </authorList>
    </citation>
    <scope>NUCLEOTIDE SEQUENCE</scope>
</reference>
<protein>
    <submittedName>
        <fullName evidence="1">Uncharacterized protein</fullName>
    </submittedName>
</protein>
<gene>
    <name evidence="1" type="ORF">LCGC14_1601760</name>
</gene>
<dbReference type="AlphaFoldDB" id="A0A0F9IAZ2"/>
<name>A0A0F9IAZ2_9ZZZZ</name>
<dbReference type="EMBL" id="LAZR01012854">
    <property type="protein sequence ID" value="KKM24771.1"/>
    <property type="molecule type" value="Genomic_DNA"/>
</dbReference>
<organism evidence="1">
    <name type="scientific">marine sediment metagenome</name>
    <dbReference type="NCBI Taxonomy" id="412755"/>
    <lineage>
        <taxon>unclassified sequences</taxon>
        <taxon>metagenomes</taxon>
        <taxon>ecological metagenomes</taxon>
    </lineage>
</organism>
<comment type="caution">
    <text evidence="1">The sequence shown here is derived from an EMBL/GenBank/DDBJ whole genome shotgun (WGS) entry which is preliminary data.</text>
</comment>